<evidence type="ECO:0000313" key="2">
    <source>
        <dbReference type="EMBL" id="KAJ8350125.1"/>
    </source>
</evidence>
<dbReference type="AlphaFoldDB" id="A0A9Q1F3E8"/>
<organism evidence="2 3">
    <name type="scientific">Synaphobranchus kaupii</name>
    <name type="common">Kaup's arrowtooth eel</name>
    <dbReference type="NCBI Taxonomy" id="118154"/>
    <lineage>
        <taxon>Eukaryota</taxon>
        <taxon>Metazoa</taxon>
        <taxon>Chordata</taxon>
        <taxon>Craniata</taxon>
        <taxon>Vertebrata</taxon>
        <taxon>Euteleostomi</taxon>
        <taxon>Actinopterygii</taxon>
        <taxon>Neopterygii</taxon>
        <taxon>Teleostei</taxon>
        <taxon>Anguilliformes</taxon>
        <taxon>Synaphobranchidae</taxon>
        <taxon>Synaphobranchus</taxon>
    </lineage>
</organism>
<evidence type="ECO:0000313" key="3">
    <source>
        <dbReference type="Proteomes" id="UP001152622"/>
    </source>
</evidence>
<comment type="caution">
    <text evidence="2">The sequence shown here is derived from an EMBL/GenBank/DDBJ whole genome shotgun (WGS) entry which is preliminary data.</text>
</comment>
<dbReference type="Proteomes" id="UP001152622">
    <property type="component" value="Chromosome 9"/>
</dbReference>
<name>A0A9Q1F3E8_SYNKA</name>
<proteinExistence type="predicted"/>
<reference evidence="2" key="1">
    <citation type="journal article" date="2023" name="Science">
        <title>Genome structures resolve the early diversification of teleost fishes.</title>
        <authorList>
            <person name="Parey E."/>
            <person name="Louis A."/>
            <person name="Montfort J."/>
            <person name="Bouchez O."/>
            <person name="Roques C."/>
            <person name="Iampietro C."/>
            <person name="Lluch J."/>
            <person name="Castinel A."/>
            <person name="Donnadieu C."/>
            <person name="Desvignes T."/>
            <person name="Floi Bucao C."/>
            <person name="Jouanno E."/>
            <person name="Wen M."/>
            <person name="Mejri S."/>
            <person name="Dirks R."/>
            <person name="Jansen H."/>
            <person name="Henkel C."/>
            <person name="Chen W.J."/>
            <person name="Zahm M."/>
            <person name="Cabau C."/>
            <person name="Klopp C."/>
            <person name="Thompson A.W."/>
            <person name="Robinson-Rechavi M."/>
            <person name="Braasch I."/>
            <person name="Lecointre G."/>
            <person name="Bobe J."/>
            <person name="Postlethwait J.H."/>
            <person name="Berthelot C."/>
            <person name="Roest Crollius H."/>
            <person name="Guiguen Y."/>
        </authorList>
    </citation>
    <scope>NUCLEOTIDE SEQUENCE</scope>
    <source>
        <strain evidence="2">WJC10195</strain>
    </source>
</reference>
<protein>
    <submittedName>
        <fullName evidence="2">Uncharacterized protein</fullName>
    </submittedName>
</protein>
<dbReference type="EMBL" id="JAINUF010000009">
    <property type="protein sequence ID" value="KAJ8350125.1"/>
    <property type="molecule type" value="Genomic_DNA"/>
</dbReference>
<keyword evidence="3" id="KW-1185">Reference proteome</keyword>
<feature type="region of interest" description="Disordered" evidence="1">
    <location>
        <begin position="17"/>
        <end position="46"/>
    </location>
</feature>
<gene>
    <name evidence="2" type="ORF">SKAU_G00252550</name>
</gene>
<evidence type="ECO:0000256" key="1">
    <source>
        <dbReference type="SAM" id="MobiDB-lite"/>
    </source>
</evidence>
<feature type="region of interest" description="Disordered" evidence="1">
    <location>
        <begin position="82"/>
        <end position="116"/>
    </location>
</feature>
<sequence>MTALLTVHCDQITAGSCTSPVPSSVGKREVRPISPGKQGRIGPPGARLSQHVRAHFQLSEIPCRPLHWSEANKTRLRILHRPLGRPGEPAVTEARPPATPQMGTGMRTGAWQDEPGPVYLLPATADPRFTPLYRGDSSPPT</sequence>
<accession>A0A9Q1F3E8</accession>